<proteinExistence type="predicted"/>
<name>A0A6P4ENK6_DRORH</name>
<dbReference type="RefSeq" id="XP_016978194.1">
    <property type="nucleotide sequence ID" value="XM_017122705.1"/>
</dbReference>
<reference evidence="2" key="3">
    <citation type="submission" date="2025-05" db="UniProtKB">
        <authorList>
            <consortium name="EnsemblMetazoa"/>
        </authorList>
    </citation>
    <scope>IDENTIFICATION</scope>
</reference>
<dbReference type="PANTHER" id="PTHR21505">
    <property type="entry name" value="MADF DOMAIN-CONTAINING PROTEIN-RELATED"/>
    <property type="match status" value="1"/>
</dbReference>
<evidence type="ECO:0000313" key="3">
    <source>
        <dbReference type="Proteomes" id="UP001652680"/>
    </source>
</evidence>
<reference evidence="4" key="2">
    <citation type="submission" date="2025-04" db="UniProtKB">
        <authorList>
            <consortium name="RefSeq"/>
        </authorList>
    </citation>
    <scope>IDENTIFICATION</scope>
</reference>
<evidence type="ECO:0000313" key="4">
    <source>
        <dbReference type="RefSeq" id="XP_016978194.1"/>
    </source>
</evidence>
<keyword evidence="3" id="KW-1185">Reference proteome</keyword>
<dbReference type="AlphaFoldDB" id="A0A6P4ENK6"/>
<dbReference type="PANTHER" id="PTHR21505:SF8">
    <property type="entry name" value="DPT-YFP REPRESSOR BY OVEREXPRESSION, ISOFORM D-RELATED"/>
    <property type="match status" value="1"/>
</dbReference>
<protein>
    <submittedName>
        <fullName evidence="4">Uncharacterized protein LOC108043891</fullName>
    </submittedName>
</protein>
<evidence type="ECO:0000313" key="2">
    <source>
        <dbReference type="EnsemblMetazoa" id="XP_016978194.1"/>
    </source>
</evidence>
<dbReference type="SMART" id="SM00595">
    <property type="entry name" value="MADF"/>
    <property type="match status" value="1"/>
</dbReference>
<dbReference type="PROSITE" id="PS51029">
    <property type="entry name" value="MADF"/>
    <property type="match status" value="1"/>
</dbReference>
<dbReference type="Proteomes" id="UP001652680">
    <property type="component" value="Unassembled WGS sequence"/>
</dbReference>
<feature type="domain" description="MADF" evidence="1">
    <location>
        <begin position="69"/>
        <end position="161"/>
    </location>
</feature>
<reference evidence="3" key="1">
    <citation type="journal article" date="2021" name="Elife">
        <title>Highly contiguous assemblies of 101 drosophilid genomes.</title>
        <authorList>
            <person name="Kim B.Y."/>
            <person name="Wang J.R."/>
            <person name="Miller D.E."/>
            <person name="Barmina O."/>
            <person name="Delaney E."/>
            <person name="Thompson A."/>
            <person name="Comeault A.A."/>
            <person name="Peede D."/>
            <person name="D'Agostino E.R."/>
            <person name="Pelaez J."/>
            <person name="Aguilar J.M."/>
            <person name="Haji D."/>
            <person name="Matsunaga T."/>
            <person name="Armstrong E.E."/>
            <person name="Zych M."/>
            <person name="Ogawa Y."/>
            <person name="Stamenkovic-Radak M."/>
            <person name="Jelic M."/>
            <person name="Veselinovic M.S."/>
            <person name="Tanaskovic M."/>
            <person name="Eric P."/>
            <person name="Gao J.J."/>
            <person name="Katoh T.K."/>
            <person name="Toda M.J."/>
            <person name="Watabe H."/>
            <person name="Watada M."/>
            <person name="Davis J.S."/>
            <person name="Moyle L.C."/>
            <person name="Manoli G."/>
            <person name="Bertolini E."/>
            <person name="Kostal V."/>
            <person name="Hawley R.S."/>
            <person name="Takahashi A."/>
            <person name="Jones C.D."/>
            <person name="Price D.K."/>
            <person name="Whiteman N."/>
            <person name="Kopp A."/>
            <person name="Matute D.R."/>
            <person name="Petrov D.A."/>
        </authorList>
    </citation>
    <scope>NUCLEOTIDE SEQUENCE [LARGE SCALE GENOMIC DNA]</scope>
</reference>
<dbReference type="InterPro" id="IPR006578">
    <property type="entry name" value="MADF-dom"/>
</dbReference>
<sequence>MPVGKQHLFGKVIVRAFYRFCFFIRGIFGAGSLKIKSPFGRDRFQAINMTSPPALVGLPYRFSDERTVKFVELYGREPCLWNKRPYLRRARNAAYRRIQAGINADIEPYETCLTIQGVKMKIKNLRTGYHQELKKIRCISGYQPKTPWFAPLHGFLAEFLDTNDFDTSSPPQLKRLQIRLTRLKPIKILTEIKPDPDEVSVPEMPIVPTPASLFTVLPAPMPTDQPPTPPPSLPKIVEINSAAPPAPVQMPLPISTACSLSEKSEVLGIGLGSVPVRGTGVGLGVGLRGEDEFTFFGLSVAAQIRNMPLANAMVMQSKIQYMISMERRKISGYSGDVDMFN</sequence>
<gene>
    <name evidence="4" type="primary">LOC108043891</name>
    <name evidence="2" type="synonym">108043891</name>
</gene>
<dbReference type="OrthoDB" id="6629625at2759"/>
<accession>A0A6P4ENK6</accession>
<organism evidence="4">
    <name type="scientific">Drosophila rhopaloa</name>
    <name type="common">Fruit fly</name>
    <dbReference type="NCBI Taxonomy" id="1041015"/>
    <lineage>
        <taxon>Eukaryota</taxon>
        <taxon>Metazoa</taxon>
        <taxon>Ecdysozoa</taxon>
        <taxon>Arthropoda</taxon>
        <taxon>Hexapoda</taxon>
        <taxon>Insecta</taxon>
        <taxon>Pterygota</taxon>
        <taxon>Neoptera</taxon>
        <taxon>Endopterygota</taxon>
        <taxon>Diptera</taxon>
        <taxon>Brachycera</taxon>
        <taxon>Muscomorpha</taxon>
        <taxon>Ephydroidea</taxon>
        <taxon>Drosophilidae</taxon>
        <taxon>Drosophila</taxon>
        <taxon>Sophophora</taxon>
    </lineage>
</organism>
<dbReference type="GeneID" id="108043891"/>
<dbReference type="EnsemblMetazoa" id="XM_017122705.2">
    <property type="protein sequence ID" value="XP_016978194.1"/>
    <property type="gene ID" value="LOC108043891"/>
</dbReference>
<dbReference type="Pfam" id="PF10545">
    <property type="entry name" value="MADF_DNA_bdg"/>
    <property type="match status" value="1"/>
</dbReference>
<evidence type="ECO:0000259" key="1">
    <source>
        <dbReference type="PROSITE" id="PS51029"/>
    </source>
</evidence>